<evidence type="ECO:0000313" key="1">
    <source>
        <dbReference type="EMBL" id="CAK9054721.1"/>
    </source>
</evidence>
<dbReference type="EMBL" id="CAXAMM010024335">
    <property type="protein sequence ID" value="CAK9055092.1"/>
    <property type="molecule type" value="Genomic_DNA"/>
</dbReference>
<accession>A0ABP0MTA1</accession>
<keyword evidence="3" id="KW-1185">Reference proteome</keyword>
<dbReference type="PROSITE" id="PS50297">
    <property type="entry name" value="ANK_REP_REGION"/>
    <property type="match status" value="1"/>
</dbReference>
<dbReference type="PROSITE" id="PS50088">
    <property type="entry name" value="ANK_REPEAT"/>
    <property type="match status" value="1"/>
</dbReference>
<organism evidence="1 3">
    <name type="scientific">Durusdinium trenchii</name>
    <dbReference type="NCBI Taxonomy" id="1381693"/>
    <lineage>
        <taxon>Eukaryota</taxon>
        <taxon>Sar</taxon>
        <taxon>Alveolata</taxon>
        <taxon>Dinophyceae</taxon>
        <taxon>Suessiales</taxon>
        <taxon>Symbiodiniaceae</taxon>
        <taxon>Durusdinium</taxon>
    </lineage>
</organism>
<dbReference type="SUPFAM" id="SSF48403">
    <property type="entry name" value="Ankyrin repeat"/>
    <property type="match status" value="1"/>
</dbReference>
<keyword evidence="1" id="KW-0418">Kinase</keyword>
<keyword evidence="1" id="KW-0808">Transferase</keyword>
<evidence type="ECO:0000313" key="3">
    <source>
        <dbReference type="Proteomes" id="UP001642464"/>
    </source>
</evidence>
<dbReference type="InterPro" id="IPR002110">
    <property type="entry name" value="Ankyrin_rpt"/>
</dbReference>
<comment type="caution">
    <text evidence="1">The sequence shown here is derived from an EMBL/GenBank/DDBJ whole genome shotgun (WGS) entry which is preliminary data.</text>
</comment>
<dbReference type="Proteomes" id="UP001642464">
    <property type="component" value="Unassembled WGS sequence"/>
</dbReference>
<gene>
    <name evidence="1" type="ORF">SCF082_LOCUS29681</name>
    <name evidence="2" type="ORF">SCF082_LOCUS29828</name>
</gene>
<evidence type="ECO:0000313" key="2">
    <source>
        <dbReference type="EMBL" id="CAK9055092.1"/>
    </source>
</evidence>
<dbReference type="Gene3D" id="1.25.40.20">
    <property type="entry name" value="Ankyrin repeat-containing domain"/>
    <property type="match status" value="2"/>
</dbReference>
<reference evidence="1 3" key="1">
    <citation type="submission" date="2024-02" db="EMBL/GenBank/DDBJ databases">
        <authorList>
            <person name="Chen Y."/>
            <person name="Shah S."/>
            <person name="Dougan E. K."/>
            <person name="Thang M."/>
            <person name="Chan C."/>
        </authorList>
    </citation>
    <scope>NUCLEOTIDE SEQUENCE [LARGE SCALE GENOMIC DNA]</scope>
</reference>
<dbReference type="GO" id="GO:0016301">
    <property type="term" value="F:kinase activity"/>
    <property type="evidence" value="ECO:0007669"/>
    <property type="project" value="UniProtKB-KW"/>
</dbReference>
<proteinExistence type="predicted"/>
<sequence>MGTVMEERVKKMLGGNLKPEMKALMQDLGPDFKFPEWKYRMNKLDSCSSEDGGLQFEGPSGYVPSGGASGSSVPSLAGTMPKQSLLHELVGIDRMDKVAKQLDKGSDVNVLDCMGETPLFWAVSGEAVDYLVREGADIEHRNSLCNCSAFYKFASQGQHRPLKALARYLKKAGVLEQYVNEPSSITQRTPLHAAAHNGFLQTVKELCSMGADIDAKDYLGKTALDLARNRGFDQVVTLLE</sequence>
<dbReference type="PANTHER" id="PTHR24171:SF9">
    <property type="entry name" value="ANKYRIN REPEAT DOMAIN-CONTAINING PROTEIN 39"/>
    <property type="match status" value="1"/>
</dbReference>
<dbReference type="Pfam" id="PF12796">
    <property type="entry name" value="Ank_2"/>
    <property type="match status" value="1"/>
</dbReference>
<protein>
    <submittedName>
        <fullName evidence="1">Death-associated protein kinase 1 (DAP kinase 1)</fullName>
    </submittedName>
</protein>
<dbReference type="PANTHER" id="PTHR24171">
    <property type="entry name" value="ANKYRIN REPEAT DOMAIN-CONTAINING PROTEIN 39-RELATED"/>
    <property type="match status" value="1"/>
</dbReference>
<name>A0ABP0MTA1_9DINO</name>
<dbReference type="EMBL" id="CAXAMM010024113">
    <property type="protein sequence ID" value="CAK9054721.1"/>
    <property type="molecule type" value="Genomic_DNA"/>
</dbReference>
<dbReference type="SMART" id="SM00248">
    <property type="entry name" value="ANK"/>
    <property type="match status" value="2"/>
</dbReference>
<dbReference type="InterPro" id="IPR036770">
    <property type="entry name" value="Ankyrin_rpt-contain_sf"/>
</dbReference>